<protein>
    <submittedName>
        <fullName evidence="1">Uncharacterized protein</fullName>
    </submittedName>
</protein>
<sequence length="109" mass="12689">MEIPKKEREVFEDQIIADGFVEFSGYSLKKDEFEGYVDERVECAWFAYSQAFRRATEQSQAVPEGFVLVPKEPTEEMIRMGDLAFAYDECVDARKIYKAMIEAQEQSHD</sequence>
<proteinExistence type="predicted"/>
<dbReference type="STRING" id="595670.SAMN05421643_11615"/>
<accession>A0A1H3L5V6</accession>
<organism evidence="1 2">
    <name type="scientific">Acinetobacter kyonggiensis</name>
    <dbReference type="NCBI Taxonomy" id="595670"/>
    <lineage>
        <taxon>Bacteria</taxon>
        <taxon>Pseudomonadati</taxon>
        <taxon>Pseudomonadota</taxon>
        <taxon>Gammaproteobacteria</taxon>
        <taxon>Moraxellales</taxon>
        <taxon>Moraxellaceae</taxon>
        <taxon>Acinetobacter</taxon>
    </lineage>
</organism>
<gene>
    <name evidence="1" type="ORF">SAMN05421643_11615</name>
</gene>
<name>A0A1H3L5V6_9GAMM</name>
<dbReference type="EMBL" id="FNPK01000016">
    <property type="protein sequence ID" value="SDY59803.1"/>
    <property type="molecule type" value="Genomic_DNA"/>
</dbReference>
<evidence type="ECO:0000313" key="2">
    <source>
        <dbReference type="Proteomes" id="UP000199035"/>
    </source>
</evidence>
<dbReference type="AlphaFoldDB" id="A0A1H3L5V6"/>
<dbReference type="Proteomes" id="UP000199035">
    <property type="component" value="Unassembled WGS sequence"/>
</dbReference>
<evidence type="ECO:0000313" key="1">
    <source>
        <dbReference type="EMBL" id="SDY59803.1"/>
    </source>
</evidence>
<reference evidence="2" key="1">
    <citation type="submission" date="2016-10" db="EMBL/GenBank/DDBJ databases">
        <authorList>
            <person name="Varghese N."/>
            <person name="Submissions S."/>
        </authorList>
    </citation>
    <scope>NUCLEOTIDE SEQUENCE [LARGE SCALE GENOMIC DNA]</scope>
    <source>
        <strain evidence="2">ANC 5109</strain>
    </source>
</reference>
<keyword evidence="2" id="KW-1185">Reference proteome</keyword>
<dbReference type="RefSeq" id="WP_092691178.1">
    <property type="nucleotide sequence ID" value="NZ_FNPK01000016.1"/>
</dbReference>